<name>A0A1B8G9D7_9PEZI</name>
<proteinExistence type="predicted"/>
<dbReference type="PROSITE" id="PS51257">
    <property type="entry name" value="PROKAR_LIPOPROTEIN"/>
    <property type="match status" value="1"/>
</dbReference>
<evidence type="ECO:0000256" key="1">
    <source>
        <dbReference type="SAM" id="SignalP"/>
    </source>
</evidence>
<gene>
    <name evidence="2" type="ORF">VE01_09613</name>
</gene>
<accession>A0A1B8G9D7</accession>
<dbReference type="EMBL" id="KV460267">
    <property type="protein sequence ID" value="OBT92453.1"/>
    <property type="molecule type" value="Genomic_DNA"/>
</dbReference>
<evidence type="ECO:0000313" key="3">
    <source>
        <dbReference type="Proteomes" id="UP000091956"/>
    </source>
</evidence>
<dbReference type="SUPFAM" id="SSF50939">
    <property type="entry name" value="Sialidases"/>
    <property type="match status" value="1"/>
</dbReference>
<dbReference type="Proteomes" id="UP000091956">
    <property type="component" value="Unassembled WGS sequence"/>
</dbReference>
<feature type="signal peptide" evidence="1">
    <location>
        <begin position="1"/>
        <end position="18"/>
    </location>
</feature>
<protein>
    <recommendedName>
        <fullName evidence="4">Glycoside hydrolase family 93 protein</fullName>
    </recommendedName>
</protein>
<dbReference type="PANTHER" id="PTHR38792">
    <property type="entry name" value="BNR/ASP-BOX REPEAT DOMAIN PROTEIN (AFU_ORTHOLOGUE AFUA_7G06430)-RELATED"/>
    <property type="match status" value="1"/>
</dbReference>
<evidence type="ECO:0000313" key="2">
    <source>
        <dbReference type="EMBL" id="OBT92453.1"/>
    </source>
</evidence>
<dbReference type="PANTHER" id="PTHR38792:SF3">
    <property type="entry name" value="BNR_ASP-BOX REPEAT DOMAIN PROTEIN (AFU_ORTHOLOGUE AFUA_7G06430)-RELATED"/>
    <property type="match status" value="1"/>
</dbReference>
<keyword evidence="3" id="KW-1185">Reference proteome</keyword>
<dbReference type="Gene3D" id="2.120.10.10">
    <property type="match status" value="1"/>
</dbReference>
<evidence type="ECO:0008006" key="4">
    <source>
        <dbReference type="Google" id="ProtNLM"/>
    </source>
</evidence>
<dbReference type="STRING" id="342668.A0A1B8G9D7"/>
<dbReference type="AlphaFoldDB" id="A0A1B8G9D7"/>
<dbReference type="GeneID" id="28842999"/>
<keyword evidence="1" id="KW-0732">Signal</keyword>
<sequence>MLLLRALAAAQFLLGVQACVQPNPVPAAWSTFSNNLVFQPGSDYTSWRTIYARSLQLPDWSLLMTWENYAPEPQTKAWFPIYRSTNGGATWSSYSVIRDTVNGWGLRYQPHLHLLKTEFAGFPAGTILAAGASVPSDLSEAYIDLYASTNNGVSWTFVSHIAYGAGPETVSNGNDAIWEPFLLLDGNTMVVYYSDQRDPAHAQKLVHVTSTNLRTWTAPVNDVTYPDFSARPGMAIVARIGNTGRYIMVYEYCGSPSCQVYYKVATSPYSFGASTGNPVIANNTARTDLYSAPYVIWTPHPERTDGSGLIMVSGASREQLFINEDSAGTTGFKLVDIGQWTSHSRQLSIISSDNQNRLMVSNGGLMNSASAPCNFVATGVVNIPT</sequence>
<dbReference type="InterPro" id="IPR036278">
    <property type="entry name" value="Sialidase_sf"/>
</dbReference>
<feature type="chain" id="PRO_5008608434" description="Glycoside hydrolase family 93 protein" evidence="1">
    <location>
        <begin position="19"/>
        <end position="385"/>
    </location>
</feature>
<dbReference type="CDD" id="cd15482">
    <property type="entry name" value="Sialidase_non-viral"/>
    <property type="match status" value="1"/>
</dbReference>
<dbReference type="RefSeq" id="XP_018126186.1">
    <property type="nucleotide sequence ID" value="XM_018279026.2"/>
</dbReference>
<organism evidence="2 3">
    <name type="scientific">Pseudogymnoascus verrucosus</name>
    <dbReference type="NCBI Taxonomy" id="342668"/>
    <lineage>
        <taxon>Eukaryota</taxon>
        <taxon>Fungi</taxon>
        <taxon>Dikarya</taxon>
        <taxon>Ascomycota</taxon>
        <taxon>Pezizomycotina</taxon>
        <taxon>Leotiomycetes</taxon>
        <taxon>Thelebolales</taxon>
        <taxon>Thelebolaceae</taxon>
        <taxon>Pseudogymnoascus</taxon>
    </lineage>
</organism>
<reference evidence="3" key="2">
    <citation type="journal article" date="2018" name="Nat. Commun.">
        <title>Extreme sensitivity to ultraviolet light in the fungal pathogen causing white-nose syndrome of bats.</title>
        <authorList>
            <person name="Palmer J.M."/>
            <person name="Drees K.P."/>
            <person name="Foster J.T."/>
            <person name="Lindner D.L."/>
        </authorList>
    </citation>
    <scope>NUCLEOTIDE SEQUENCE [LARGE SCALE GENOMIC DNA]</scope>
    <source>
        <strain evidence="3">UAMH 10579</strain>
    </source>
</reference>
<reference evidence="2 3" key="1">
    <citation type="submission" date="2016-03" db="EMBL/GenBank/DDBJ databases">
        <title>Comparative genomics of Pseudogymnoascus destructans, the fungus causing white-nose syndrome of bats.</title>
        <authorList>
            <person name="Palmer J.M."/>
            <person name="Drees K.P."/>
            <person name="Foster J.T."/>
            <person name="Lindner D.L."/>
        </authorList>
    </citation>
    <scope>NUCLEOTIDE SEQUENCE [LARGE SCALE GENOMIC DNA]</scope>
    <source>
        <strain evidence="2 3">UAMH 10579</strain>
    </source>
</reference>